<evidence type="ECO:0000313" key="5">
    <source>
        <dbReference type="Proteomes" id="UP000295198"/>
    </source>
</evidence>
<dbReference type="EMBL" id="SDKM01000019">
    <property type="protein sequence ID" value="RYP85104.1"/>
    <property type="molecule type" value="Genomic_DNA"/>
</dbReference>
<dbReference type="GO" id="GO:0016747">
    <property type="term" value="F:acyltransferase activity, transferring groups other than amino-acyl groups"/>
    <property type="evidence" value="ECO:0007669"/>
    <property type="project" value="InterPro"/>
</dbReference>
<dbReference type="InterPro" id="IPR000182">
    <property type="entry name" value="GNAT_dom"/>
</dbReference>
<dbReference type="PROSITE" id="PS51186">
    <property type="entry name" value="GNAT"/>
    <property type="match status" value="1"/>
</dbReference>
<dbReference type="InterPro" id="IPR050832">
    <property type="entry name" value="Bact_Acetyltransf"/>
</dbReference>
<accession>A0A4Q4ZD46</accession>
<dbReference type="PANTHER" id="PTHR43877">
    <property type="entry name" value="AMINOALKYLPHOSPHONATE N-ACETYLTRANSFERASE-RELATED-RELATED"/>
    <property type="match status" value="1"/>
</dbReference>
<name>A0A4Q4ZD46_9ACTN</name>
<keyword evidence="2" id="KW-0012">Acyltransferase</keyword>
<dbReference type="PANTHER" id="PTHR43877:SF2">
    <property type="entry name" value="AMINOALKYLPHOSPHONATE N-ACETYLTRANSFERASE-RELATED"/>
    <property type="match status" value="1"/>
</dbReference>
<dbReference type="OrthoDB" id="70840at2"/>
<dbReference type="Proteomes" id="UP000295198">
    <property type="component" value="Unassembled WGS sequence"/>
</dbReference>
<dbReference type="AlphaFoldDB" id="A0A4Q4ZD46"/>
<protein>
    <submittedName>
        <fullName evidence="4">GNAT family N-acetyltransferase</fullName>
    </submittedName>
</protein>
<keyword evidence="1 4" id="KW-0808">Transferase</keyword>
<evidence type="ECO:0000256" key="2">
    <source>
        <dbReference type="ARBA" id="ARBA00023315"/>
    </source>
</evidence>
<keyword evidence="5" id="KW-1185">Reference proteome</keyword>
<evidence type="ECO:0000259" key="3">
    <source>
        <dbReference type="PROSITE" id="PS51186"/>
    </source>
</evidence>
<feature type="domain" description="N-acetyltransferase" evidence="3">
    <location>
        <begin position="1"/>
        <end position="158"/>
    </location>
</feature>
<reference evidence="4 5" key="1">
    <citation type="submission" date="2019-01" db="EMBL/GenBank/DDBJ databases">
        <title>Nocardioides guangzhouensis sp. nov., an actinobacterium isolated from soil.</title>
        <authorList>
            <person name="Fu Y."/>
            <person name="Cai Y."/>
            <person name="Lin Z."/>
            <person name="Chen P."/>
        </authorList>
    </citation>
    <scope>NUCLEOTIDE SEQUENCE [LARGE SCALE GENOMIC DNA]</scope>
    <source>
        <strain evidence="4 5">130</strain>
    </source>
</reference>
<gene>
    <name evidence="4" type="ORF">EKO23_13560</name>
</gene>
<dbReference type="SUPFAM" id="SSF55729">
    <property type="entry name" value="Acyl-CoA N-acyltransferases (Nat)"/>
    <property type="match status" value="1"/>
</dbReference>
<evidence type="ECO:0000313" key="4">
    <source>
        <dbReference type="EMBL" id="RYP85104.1"/>
    </source>
</evidence>
<dbReference type="Gene3D" id="3.40.630.30">
    <property type="match status" value="1"/>
</dbReference>
<organism evidence="4 5">
    <name type="scientific">Nocardioides guangzhouensis</name>
    <dbReference type="NCBI Taxonomy" id="2497878"/>
    <lineage>
        <taxon>Bacteria</taxon>
        <taxon>Bacillati</taxon>
        <taxon>Actinomycetota</taxon>
        <taxon>Actinomycetes</taxon>
        <taxon>Propionibacteriales</taxon>
        <taxon>Nocardioidaceae</taxon>
        <taxon>Nocardioides</taxon>
    </lineage>
</organism>
<proteinExistence type="predicted"/>
<dbReference type="InterPro" id="IPR016181">
    <property type="entry name" value="Acyl_CoA_acyltransferase"/>
</dbReference>
<dbReference type="Pfam" id="PF00583">
    <property type="entry name" value="Acetyltransf_1"/>
    <property type="match status" value="1"/>
</dbReference>
<comment type="caution">
    <text evidence="4">The sequence shown here is derived from an EMBL/GenBank/DDBJ whole genome shotgun (WGS) entry which is preliminary data.</text>
</comment>
<evidence type="ECO:0000256" key="1">
    <source>
        <dbReference type="ARBA" id="ARBA00022679"/>
    </source>
</evidence>
<sequence>MARVPITHPDAVVLVEQVQEEYVARYGGRDETPIEPTMFEAPRGAFFVLYVGEVPLATGAWRLRGDVEAFGTTATAEVKRMYVAPGGRGRGLARRMLAHLEETAHRAGAEVAILETGTAQPEAIALYTSAGYQPVPGFGYYRDSPLSRCFAIRLPVTR</sequence>